<feature type="transmembrane region" description="Helical" evidence="1">
    <location>
        <begin position="117"/>
        <end position="136"/>
    </location>
</feature>
<feature type="transmembrane region" description="Helical" evidence="1">
    <location>
        <begin position="39"/>
        <end position="60"/>
    </location>
</feature>
<keyword evidence="3" id="KW-1185">Reference proteome</keyword>
<dbReference type="EMBL" id="CP041742">
    <property type="protein sequence ID" value="QDQ72806.1"/>
    <property type="molecule type" value="Genomic_DNA"/>
</dbReference>
<feature type="transmembrane region" description="Helical" evidence="1">
    <location>
        <begin position="246"/>
        <end position="263"/>
    </location>
</feature>
<keyword evidence="1" id="KW-1133">Transmembrane helix</keyword>
<accession>A0A516V2Q1</accession>
<organism evidence="2 3">
    <name type="scientific">Pseudoluteimonas lycopersici</name>
    <dbReference type="NCBI Taxonomy" id="1324796"/>
    <lineage>
        <taxon>Bacteria</taxon>
        <taxon>Pseudomonadati</taxon>
        <taxon>Pseudomonadota</taxon>
        <taxon>Gammaproteobacteria</taxon>
        <taxon>Lysobacterales</taxon>
        <taxon>Lysobacteraceae</taxon>
        <taxon>Pseudoluteimonas</taxon>
    </lineage>
</organism>
<dbReference type="OrthoDB" id="118685at2"/>
<feature type="transmembrane region" description="Helical" evidence="1">
    <location>
        <begin position="212"/>
        <end position="234"/>
    </location>
</feature>
<evidence type="ECO:0000313" key="3">
    <source>
        <dbReference type="Proteomes" id="UP000315891"/>
    </source>
</evidence>
<keyword evidence="1" id="KW-0812">Transmembrane</keyword>
<proteinExistence type="predicted"/>
<dbReference type="AlphaFoldDB" id="A0A516V2Q1"/>
<protein>
    <submittedName>
        <fullName evidence="2">Uncharacterized protein</fullName>
    </submittedName>
</protein>
<sequence>MNAVIDTDAPSSPLRVAPHSTHKFKLLLRREFWEHKGGFFWAPIWAGAISLVLTLMALVVGEVSMRKAIASGGNMQVNGVDVSVNGLDLGMLTSKMDADSARNLAGGIDLASLTSSLWPMVVLGFVVFFFCLGSLYDERKDRSVLFWKSLPLSDRDTVLSKAASALLVAPTLAVAAAIASMFGFLALVSVFVLFHHGNPYALIWGPGSPLKVAVSMIALIPVYALWALPTVGWLMLCSAWARSKPFLWAILVPVFSGILISWFNLMNVFHLNDGWYWKNIVFRGLFSVFPGTWYASSSMQGAMSMKVDDPGDLANAIQIGKSWAVFGSAELWIGALAGAAMIYAAIRLRRWRDDN</sequence>
<feature type="transmembrane region" description="Helical" evidence="1">
    <location>
        <begin position="275"/>
        <end position="296"/>
    </location>
</feature>
<gene>
    <name evidence="2" type="ORF">FNZ56_02410</name>
</gene>
<reference evidence="2 3" key="1">
    <citation type="submission" date="2019-07" db="EMBL/GenBank/DDBJ databases">
        <title>Lysobacter weifangensis sp. nov., isolated from bensulfuron-methyl contaminated farmland soil.</title>
        <authorList>
            <person name="Zhao H."/>
        </authorList>
    </citation>
    <scope>NUCLEOTIDE SEQUENCE [LARGE SCALE GENOMIC DNA]</scope>
    <source>
        <strain evidence="2 3">CC-Bw-6</strain>
    </source>
</reference>
<evidence type="ECO:0000313" key="2">
    <source>
        <dbReference type="EMBL" id="QDQ72806.1"/>
    </source>
</evidence>
<feature type="transmembrane region" description="Helical" evidence="1">
    <location>
        <begin position="165"/>
        <end position="192"/>
    </location>
</feature>
<evidence type="ECO:0000256" key="1">
    <source>
        <dbReference type="SAM" id="Phobius"/>
    </source>
</evidence>
<feature type="transmembrane region" description="Helical" evidence="1">
    <location>
        <begin position="323"/>
        <end position="346"/>
    </location>
</feature>
<keyword evidence="1" id="KW-0472">Membrane</keyword>
<name>A0A516V2Q1_9GAMM</name>
<dbReference type="RefSeq" id="WP_143878321.1">
    <property type="nucleotide sequence ID" value="NZ_BAABLZ010000002.1"/>
</dbReference>
<dbReference type="Proteomes" id="UP000315891">
    <property type="component" value="Chromosome"/>
</dbReference>